<dbReference type="GO" id="GO:0016705">
    <property type="term" value="F:oxidoreductase activity, acting on paired donors, with incorporation or reduction of molecular oxygen"/>
    <property type="evidence" value="ECO:0007669"/>
    <property type="project" value="InterPro"/>
</dbReference>
<dbReference type="PROSITE" id="PS00086">
    <property type="entry name" value="CYTOCHROME_P450"/>
    <property type="match status" value="1"/>
</dbReference>
<evidence type="ECO:0000256" key="4">
    <source>
        <dbReference type="RuleBase" id="RU000461"/>
    </source>
</evidence>
<dbReference type="Proteomes" id="UP000515123">
    <property type="component" value="Linkage group 2"/>
</dbReference>
<keyword evidence="1 3" id="KW-0479">Metal-binding</keyword>
<evidence type="ECO:0000256" key="5">
    <source>
        <dbReference type="SAM" id="Phobius"/>
    </source>
</evidence>
<comment type="similarity">
    <text evidence="4">Belongs to the cytochrome P450 family.</text>
</comment>
<keyword evidence="4" id="KW-0560">Oxidoreductase</keyword>
<dbReference type="InterPro" id="IPR036396">
    <property type="entry name" value="Cyt_P450_sf"/>
</dbReference>
<organism evidence="6 7">
    <name type="scientific">Ananas comosus</name>
    <name type="common">Pineapple</name>
    <name type="synonym">Ananas ananas</name>
    <dbReference type="NCBI Taxonomy" id="4615"/>
    <lineage>
        <taxon>Eukaryota</taxon>
        <taxon>Viridiplantae</taxon>
        <taxon>Streptophyta</taxon>
        <taxon>Embryophyta</taxon>
        <taxon>Tracheophyta</taxon>
        <taxon>Spermatophyta</taxon>
        <taxon>Magnoliopsida</taxon>
        <taxon>Liliopsida</taxon>
        <taxon>Poales</taxon>
        <taxon>Bromeliaceae</taxon>
        <taxon>Bromelioideae</taxon>
        <taxon>Ananas</taxon>
    </lineage>
</organism>
<dbReference type="InterPro" id="IPR017972">
    <property type="entry name" value="Cyt_P450_CS"/>
</dbReference>
<dbReference type="InterPro" id="IPR002401">
    <property type="entry name" value="Cyt_P450_E_grp-I"/>
</dbReference>
<keyword evidence="4" id="KW-0503">Monooxygenase</keyword>
<dbReference type="Gramene" id="Aco001336.1.mrna1">
    <property type="protein sequence ID" value="Aco001336.1.mrna1"/>
    <property type="gene ID" value="Aco001336.1.path1"/>
</dbReference>
<feature type="binding site" description="axial binding residue" evidence="3">
    <location>
        <position position="441"/>
    </location>
    <ligand>
        <name>heme</name>
        <dbReference type="ChEBI" id="CHEBI:30413"/>
    </ligand>
    <ligandPart>
        <name>Fe</name>
        <dbReference type="ChEBI" id="CHEBI:18248"/>
    </ligandPart>
</feature>
<name>A0A6P5EI89_ANACO</name>
<dbReference type="AlphaFoldDB" id="A0A6P5EI89"/>
<evidence type="ECO:0000256" key="1">
    <source>
        <dbReference type="ARBA" id="ARBA00022723"/>
    </source>
</evidence>
<keyword evidence="2 3" id="KW-0408">Iron</keyword>
<dbReference type="Pfam" id="PF00067">
    <property type="entry name" value="p450"/>
    <property type="match status" value="1"/>
</dbReference>
<evidence type="ECO:0000256" key="3">
    <source>
        <dbReference type="PIRSR" id="PIRSR602401-1"/>
    </source>
</evidence>
<protein>
    <submittedName>
        <fullName evidence="7">Ent-kaurenoic acid oxidase 2-like</fullName>
    </submittedName>
</protein>
<evidence type="ECO:0000313" key="7">
    <source>
        <dbReference type="RefSeq" id="XP_020083196.1"/>
    </source>
</evidence>
<dbReference type="PRINTS" id="PR00385">
    <property type="entry name" value="P450"/>
</dbReference>
<evidence type="ECO:0000256" key="2">
    <source>
        <dbReference type="ARBA" id="ARBA00023004"/>
    </source>
</evidence>
<keyword evidence="5" id="KW-0472">Membrane</keyword>
<dbReference type="Gene3D" id="1.10.630.10">
    <property type="entry name" value="Cytochrome P450"/>
    <property type="match status" value="1"/>
</dbReference>
<dbReference type="OrthoDB" id="1879696at2759"/>
<dbReference type="PRINTS" id="PR00463">
    <property type="entry name" value="EP450I"/>
</dbReference>
<dbReference type="GO" id="GO:0016132">
    <property type="term" value="P:brassinosteroid biosynthetic process"/>
    <property type="evidence" value="ECO:0007669"/>
    <property type="project" value="TreeGrafter"/>
</dbReference>
<comment type="cofactor">
    <cofactor evidence="3">
        <name>heme</name>
        <dbReference type="ChEBI" id="CHEBI:30413"/>
    </cofactor>
</comment>
<reference evidence="6" key="1">
    <citation type="journal article" date="2015" name="Nat. Genet.">
        <title>The pineapple genome and the evolution of CAM photosynthesis.</title>
        <authorList>
            <person name="Ming R."/>
            <person name="VanBuren R."/>
            <person name="Wai C.M."/>
            <person name="Tang H."/>
            <person name="Schatz M.C."/>
            <person name="Bowers J.E."/>
            <person name="Lyons E."/>
            <person name="Wang M.L."/>
            <person name="Chen J."/>
            <person name="Biggers E."/>
            <person name="Zhang J."/>
            <person name="Huang L."/>
            <person name="Zhang L."/>
            <person name="Miao W."/>
            <person name="Zhang J."/>
            <person name="Ye Z."/>
            <person name="Miao C."/>
            <person name="Lin Z."/>
            <person name="Wang H."/>
            <person name="Zhou H."/>
            <person name="Yim W.C."/>
            <person name="Priest H.D."/>
            <person name="Zheng C."/>
            <person name="Woodhouse M."/>
            <person name="Edger P.P."/>
            <person name="Guyot R."/>
            <person name="Guo H.B."/>
            <person name="Guo H."/>
            <person name="Zheng G."/>
            <person name="Singh R."/>
            <person name="Sharma A."/>
            <person name="Min X."/>
            <person name="Zheng Y."/>
            <person name="Lee H."/>
            <person name="Gurtowski J."/>
            <person name="Sedlazeck F.J."/>
            <person name="Harkess A."/>
            <person name="McKain M.R."/>
            <person name="Liao Z."/>
            <person name="Fang J."/>
            <person name="Liu J."/>
            <person name="Zhang X."/>
            <person name="Zhang Q."/>
            <person name="Hu W."/>
            <person name="Qin Y."/>
            <person name="Wang K."/>
            <person name="Chen L.Y."/>
            <person name="Shirley N."/>
            <person name="Lin Y.R."/>
            <person name="Liu L.Y."/>
            <person name="Hernandez A.G."/>
            <person name="Wright C.L."/>
            <person name="Bulone V."/>
            <person name="Tuskan G.A."/>
            <person name="Heath K."/>
            <person name="Zee F."/>
            <person name="Moore P.H."/>
            <person name="Sunkar R."/>
            <person name="Leebens-Mack J.H."/>
            <person name="Mockler T."/>
            <person name="Bennetzen J.L."/>
            <person name="Freeling M."/>
            <person name="Sankoff D."/>
            <person name="Paterson A.H."/>
            <person name="Zhu X."/>
            <person name="Yang X."/>
            <person name="Smith J.A."/>
            <person name="Cushman J.C."/>
            <person name="Paull R.E."/>
            <person name="Yu Q."/>
        </authorList>
    </citation>
    <scope>NUCLEOTIDE SEQUENCE [LARGE SCALE GENOMIC DNA]</scope>
    <source>
        <strain evidence="6">cv. F153</strain>
    </source>
</reference>
<dbReference type="InterPro" id="IPR001128">
    <property type="entry name" value="Cyt_P450"/>
</dbReference>
<keyword evidence="3 4" id="KW-0349">Heme</keyword>
<dbReference type="GO" id="GO:0005506">
    <property type="term" value="F:iron ion binding"/>
    <property type="evidence" value="ECO:0007669"/>
    <property type="project" value="InterPro"/>
</dbReference>
<dbReference type="GO" id="GO:0020037">
    <property type="term" value="F:heme binding"/>
    <property type="evidence" value="ECO:0007669"/>
    <property type="project" value="InterPro"/>
</dbReference>
<dbReference type="PANTHER" id="PTHR24286:SF12">
    <property type="entry name" value="CYTOCHROME P450 FAMILY PROTEIN, EXPRESSED"/>
    <property type="match status" value="1"/>
</dbReference>
<sequence>MDTATLCWYSGLLFGLLPLLLQIIWHWNDLLFLAKLKLRYGLSENSNGGGHRLPPGQMGLPFLGETLRFLWYFKIARRPDDFINSKKQKYGEGIGMYRSHLFGKPTIISCTPASNKFVLQSPDFPLKWITPELLGVKSMFNAEGTQHARIRSFVVDAVNRPDSLRRIANVLHPTVAAALCSWSEKGTIAAYSEIKKMTFKNTCKMFVSIEPGPLFEALDKYFNGTTPGIRAYPLNFPGTALHYALKCRRKLTAVFRREVERRRKGRSEGNHESKDLMDGLMDIEDEEGKHLSDDEVVDNIVSLVIGGYESVTLTSTWALYLLSKSPQVLQKLREENMAVGKRANGDPITFEDISKLKYTAMVVEESIRKANIVSLLCRVAKKDVEYKGFRIPKGWQVLVWIRSLHTDPKYFDDPMSFVPERWDVPVKPSGYQGFGAGPRICAGNMLARLQITVILHHAVLGYKWKLVNPDAKIKYLPHPLPCDGAVMDFAAL</sequence>
<gene>
    <name evidence="7" type="primary">LOC109706663</name>
</gene>
<dbReference type="GO" id="GO:0016125">
    <property type="term" value="P:sterol metabolic process"/>
    <property type="evidence" value="ECO:0007669"/>
    <property type="project" value="TreeGrafter"/>
</dbReference>
<dbReference type="PANTHER" id="PTHR24286">
    <property type="entry name" value="CYTOCHROME P450 26"/>
    <property type="match status" value="1"/>
</dbReference>
<keyword evidence="6" id="KW-1185">Reference proteome</keyword>
<keyword evidence="5" id="KW-0812">Transmembrane</keyword>
<dbReference type="SUPFAM" id="SSF48264">
    <property type="entry name" value="Cytochrome P450"/>
    <property type="match status" value="1"/>
</dbReference>
<evidence type="ECO:0000313" key="6">
    <source>
        <dbReference type="Proteomes" id="UP000515123"/>
    </source>
</evidence>
<dbReference type="GO" id="GO:0010268">
    <property type="term" value="P:brassinosteroid homeostasis"/>
    <property type="evidence" value="ECO:0007669"/>
    <property type="project" value="TreeGrafter"/>
</dbReference>
<dbReference type="GO" id="GO:0004497">
    <property type="term" value="F:monooxygenase activity"/>
    <property type="evidence" value="ECO:0007669"/>
    <property type="project" value="UniProtKB-KW"/>
</dbReference>
<accession>A0A6P5EI89</accession>
<keyword evidence="5" id="KW-1133">Transmembrane helix</keyword>
<dbReference type="RefSeq" id="XP_020083196.1">
    <property type="nucleotide sequence ID" value="XM_020227607.1"/>
</dbReference>
<reference evidence="7" key="2">
    <citation type="submission" date="2025-08" db="UniProtKB">
        <authorList>
            <consortium name="RefSeq"/>
        </authorList>
    </citation>
    <scope>IDENTIFICATION</scope>
    <source>
        <tissue evidence="7">Leaf</tissue>
    </source>
</reference>
<proteinExistence type="inferred from homology"/>
<dbReference type="GeneID" id="109706663"/>
<feature type="transmembrane region" description="Helical" evidence="5">
    <location>
        <begin position="7"/>
        <end position="27"/>
    </location>
</feature>